<evidence type="ECO:0000313" key="8">
    <source>
        <dbReference type="Proteomes" id="UP001562354"/>
    </source>
</evidence>
<keyword evidence="8" id="KW-1185">Reference proteome</keyword>
<feature type="transmembrane region" description="Helical" evidence="6">
    <location>
        <begin position="125"/>
        <end position="151"/>
    </location>
</feature>
<evidence type="ECO:0008006" key="9">
    <source>
        <dbReference type="Google" id="ProtNLM"/>
    </source>
</evidence>
<feature type="transmembrane region" description="Helical" evidence="6">
    <location>
        <begin position="25"/>
        <end position="46"/>
    </location>
</feature>
<dbReference type="PANTHER" id="PTHR10989">
    <property type="entry name" value="ANDROGEN-INDUCED PROTEIN 1-RELATED"/>
    <property type="match status" value="1"/>
</dbReference>
<reference evidence="7 8" key="1">
    <citation type="submission" date="2024-07" db="EMBL/GenBank/DDBJ databases">
        <title>Draft sequence of the Neodothiora populina.</title>
        <authorList>
            <person name="Drown D.D."/>
            <person name="Schuette U.S."/>
            <person name="Buechlein A.B."/>
            <person name="Rusch D.R."/>
            <person name="Winton L.W."/>
            <person name="Adams G.A."/>
        </authorList>
    </citation>
    <scope>NUCLEOTIDE SEQUENCE [LARGE SCALE GENOMIC DNA]</scope>
    <source>
        <strain evidence="7 8">CPC 39397</strain>
    </source>
</reference>
<evidence type="ECO:0000256" key="2">
    <source>
        <dbReference type="ARBA" id="ARBA00022692"/>
    </source>
</evidence>
<dbReference type="Proteomes" id="UP001562354">
    <property type="component" value="Unassembled WGS sequence"/>
</dbReference>
<evidence type="ECO:0000256" key="3">
    <source>
        <dbReference type="ARBA" id="ARBA00022989"/>
    </source>
</evidence>
<feature type="transmembrane region" description="Helical" evidence="6">
    <location>
        <begin position="94"/>
        <end position="113"/>
    </location>
</feature>
<dbReference type="GeneID" id="95977271"/>
<sequence>MTSDTLNRLAERHPQQRLHSPSKGLSAFLHVAGLSSFAYSFNWLISNPNPVSEAFGSHWQHLTIIGLSLSTLTFLVGLLADLTLSRRLFTLKNVLSVASAPLEVLISILYWGLWTLDPKLVMPDWAIVLPLHVDLAFHAVPAIVLVLDLLFFSPPYAVGALPAFGLSGVIAVAYWFWVETCFKHNGWYPYPIFDVLDPPGRLGLFAGSAAVMTVSTLSLKWVYDRVNGRAMDEAVKPS</sequence>
<dbReference type="EMBL" id="JBFMKM010000008">
    <property type="protein sequence ID" value="KAL1304601.1"/>
    <property type="molecule type" value="Genomic_DNA"/>
</dbReference>
<keyword evidence="4 6" id="KW-0472">Membrane</keyword>
<name>A0ABR3PEQ0_9PEZI</name>
<comment type="caution">
    <text evidence="7">The sequence shown here is derived from an EMBL/GenBank/DDBJ whole genome shotgun (WGS) entry which is preliminary data.</text>
</comment>
<evidence type="ECO:0000256" key="5">
    <source>
        <dbReference type="SAM" id="MobiDB-lite"/>
    </source>
</evidence>
<comment type="subcellular location">
    <subcellularLocation>
        <location evidence="1">Endomembrane system</location>
        <topology evidence="1">Multi-pass membrane protein</topology>
    </subcellularLocation>
</comment>
<evidence type="ECO:0000256" key="4">
    <source>
        <dbReference type="ARBA" id="ARBA00023136"/>
    </source>
</evidence>
<feature type="transmembrane region" description="Helical" evidence="6">
    <location>
        <begin position="202"/>
        <end position="223"/>
    </location>
</feature>
<keyword evidence="3 6" id="KW-1133">Transmembrane helix</keyword>
<feature type="transmembrane region" description="Helical" evidence="6">
    <location>
        <begin position="58"/>
        <end position="82"/>
    </location>
</feature>
<dbReference type="RefSeq" id="XP_069200876.1">
    <property type="nucleotide sequence ID" value="XM_069343060.1"/>
</dbReference>
<gene>
    <name evidence="7" type="ORF">AAFC00_003570</name>
</gene>
<evidence type="ECO:0000256" key="6">
    <source>
        <dbReference type="SAM" id="Phobius"/>
    </source>
</evidence>
<dbReference type="InterPro" id="IPR006838">
    <property type="entry name" value="ADTRP_AIG1"/>
</dbReference>
<organism evidence="7 8">
    <name type="scientific">Neodothiora populina</name>
    <dbReference type="NCBI Taxonomy" id="2781224"/>
    <lineage>
        <taxon>Eukaryota</taxon>
        <taxon>Fungi</taxon>
        <taxon>Dikarya</taxon>
        <taxon>Ascomycota</taxon>
        <taxon>Pezizomycotina</taxon>
        <taxon>Dothideomycetes</taxon>
        <taxon>Dothideomycetidae</taxon>
        <taxon>Dothideales</taxon>
        <taxon>Dothioraceae</taxon>
        <taxon>Neodothiora</taxon>
    </lineage>
</organism>
<feature type="transmembrane region" description="Helical" evidence="6">
    <location>
        <begin position="158"/>
        <end position="177"/>
    </location>
</feature>
<feature type="region of interest" description="Disordered" evidence="5">
    <location>
        <begin position="1"/>
        <end position="20"/>
    </location>
</feature>
<protein>
    <recommendedName>
        <fullName evidence="9">Integral membrane protein</fullName>
    </recommendedName>
</protein>
<dbReference type="Pfam" id="PF04750">
    <property type="entry name" value="Far-17a_AIG1"/>
    <property type="match status" value="1"/>
</dbReference>
<accession>A0ABR3PEQ0</accession>
<evidence type="ECO:0000256" key="1">
    <source>
        <dbReference type="ARBA" id="ARBA00004127"/>
    </source>
</evidence>
<proteinExistence type="predicted"/>
<keyword evidence="2 6" id="KW-0812">Transmembrane</keyword>
<evidence type="ECO:0000313" key="7">
    <source>
        <dbReference type="EMBL" id="KAL1304601.1"/>
    </source>
</evidence>
<dbReference type="PANTHER" id="PTHR10989:SF16">
    <property type="entry name" value="AT02829P-RELATED"/>
    <property type="match status" value="1"/>
</dbReference>